<evidence type="ECO:0000256" key="9">
    <source>
        <dbReference type="ARBA" id="ARBA00032824"/>
    </source>
</evidence>
<dbReference type="Proteomes" id="UP000266934">
    <property type="component" value="Chromosome"/>
</dbReference>
<evidence type="ECO:0000313" key="17">
    <source>
        <dbReference type="Proteomes" id="UP000266934"/>
    </source>
</evidence>
<comment type="function">
    <text evidence="1">Thiol-specific peroxidase that catalyzes the reduction of hydrogen peroxide and organic hydroperoxides to water and alcohols, respectively. Plays a role in cell protection against oxidative stress by detoxifying peroxides and as sensor of hydrogen peroxide-mediated signaling events.</text>
</comment>
<keyword evidence="5" id="KW-0049">Antioxidant</keyword>
<evidence type="ECO:0000256" key="6">
    <source>
        <dbReference type="ARBA" id="ARBA00023002"/>
    </source>
</evidence>
<evidence type="ECO:0000256" key="2">
    <source>
        <dbReference type="ARBA" id="ARBA00011245"/>
    </source>
</evidence>
<dbReference type="InterPro" id="IPR050924">
    <property type="entry name" value="Peroxiredoxin_BCP/PrxQ"/>
</dbReference>
<evidence type="ECO:0000256" key="12">
    <source>
        <dbReference type="ARBA" id="ARBA00049091"/>
    </source>
</evidence>
<keyword evidence="4" id="KW-0575">Peroxidase</keyword>
<dbReference type="GO" id="GO:0034599">
    <property type="term" value="P:cellular response to oxidative stress"/>
    <property type="evidence" value="ECO:0007669"/>
    <property type="project" value="TreeGrafter"/>
</dbReference>
<name>A0A348FZM8_9HYPH</name>
<evidence type="ECO:0000256" key="7">
    <source>
        <dbReference type="ARBA" id="ARBA00023157"/>
    </source>
</evidence>
<dbReference type="PANTHER" id="PTHR42801">
    <property type="entry name" value="THIOREDOXIN-DEPENDENT PEROXIDE REDUCTASE"/>
    <property type="match status" value="1"/>
</dbReference>
<evidence type="ECO:0000259" key="15">
    <source>
        <dbReference type="PROSITE" id="PS51352"/>
    </source>
</evidence>
<dbReference type="InterPro" id="IPR036249">
    <property type="entry name" value="Thioredoxin-like_sf"/>
</dbReference>
<evidence type="ECO:0000256" key="13">
    <source>
        <dbReference type="PIRSR" id="PIRSR000239-1"/>
    </source>
</evidence>
<feature type="domain" description="Thioredoxin" evidence="15">
    <location>
        <begin position="24"/>
        <end position="175"/>
    </location>
</feature>
<comment type="similarity">
    <text evidence="10">Belongs to the peroxiredoxin family. BCP/PrxQ subfamily.</text>
</comment>
<dbReference type="Gene3D" id="3.40.30.10">
    <property type="entry name" value="Glutaredoxin"/>
    <property type="match status" value="1"/>
</dbReference>
<organism evidence="16 17">
    <name type="scientific">Blastochloris tepida</name>
    <dbReference type="NCBI Taxonomy" id="2233851"/>
    <lineage>
        <taxon>Bacteria</taxon>
        <taxon>Pseudomonadati</taxon>
        <taxon>Pseudomonadota</taxon>
        <taxon>Alphaproteobacteria</taxon>
        <taxon>Hyphomicrobiales</taxon>
        <taxon>Blastochloridaceae</taxon>
        <taxon>Blastochloris</taxon>
    </lineage>
</organism>
<protein>
    <recommendedName>
        <fullName evidence="3">thioredoxin-dependent peroxiredoxin</fullName>
        <ecNumber evidence="3">1.11.1.24</ecNumber>
    </recommendedName>
    <alternativeName>
        <fullName evidence="9">Thioredoxin peroxidase</fullName>
    </alternativeName>
    <alternativeName>
        <fullName evidence="11">Thioredoxin-dependent peroxiredoxin Bcp</fullName>
    </alternativeName>
</protein>
<dbReference type="SUPFAM" id="SSF52833">
    <property type="entry name" value="Thioredoxin-like"/>
    <property type="match status" value="1"/>
</dbReference>
<feature type="compositionally biased region" description="Basic and acidic residues" evidence="14">
    <location>
        <begin position="1"/>
        <end position="22"/>
    </location>
</feature>
<reference evidence="16 17" key="1">
    <citation type="submission" date="2018-08" db="EMBL/GenBank/DDBJ databases">
        <title>Complete genome sequencing of Blastochloris tepida GI.</title>
        <authorList>
            <person name="Tsukatani Y."/>
            <person name="Mori H."/>
        </authorList>
    </citation>
    <scope>NUCLEOTIDE SEQUENCE [LARGE SCALE GENOMIC DNA]</scope>
    <source>
        <strain evidence="16 17">GI</strain>
    </source>
</reference>
<evidence type="ECO:0000256" key="4">
    <source>
        <dbReference type="ARBA" id="ARBA00022559"/>
    </source>
</evidence>
<feature type="active site" description="Cysteine sulfenic acid (-SOH) intermediate; for peroxidase activity" evidence="13">
    <location>
        <position position="66"/>
    </location>
</feature>
<dbReference type="PANTHER" id="PTHR42801:SF4">
    <property type="entry name" value="AHPC_TSA FAMILY PROTEIN"/>
    <property type="match status" value="1"/>
</dbReference>
<dbReference type="InterPro" id="IPR013766">
    <property type="entry name" value="Thioredoxin_domain"/>
</dbReference>
<evidence type="ECO:0000313" key="16">
    <source>
        <dbReference type="EMBL" id="BBF92761.1"/>
    </source>
</evidence>
<feature type="region of interest" description="Disordered" evidence="14">
    <location>
        <begin position="1"/>
        <end position="38"/>
    </location>
</feature>
<dbReference type="GO" id="GO:0005737">
    <property type="term" value="C:cytoplasm"/>
    <property type="evidence" value="ECO:0007669"/>
    <property type="project" value="TreeGrafter"/>
</dbReference>
<keyword evidence="6" id="KW-0560">Oxidoreductase</keyword>
<dbReference type="KEGG" id="blag:BLTE_14460"/>
<evidence type="ECO:0000256" key="14">
    <source>
        <dbReference type="SAM" id="MobiDB-lite"/>
    </source>
</evidence>
<proteinExistence type="inferred from homology"/>
<comment type="catalytic activity">
    <reaction evidence="12">
        <text>a hydroperoxide + [thioredoxin]-dithiol = an alcohol + [thioredoxin]-disulfide + H2O</text>
        <dbReference type="Rhea" id="RHEA:62620"/>
        <dbReference type="Rhea" id="RHEA-COMP:10698"/>
        <dbReference type="Rhea" id="RHEA-COMP:10700"/>
        <dbReference type="ChEBI" id="CHEBI:15377"/>
        <dbReference type="ChEBI" id="CHEBI:29950"/>
        <dbReference type="ChEBI" id="CHEBI:30879"/>
        <dbReference type="ChEBI" id="CHEBI:35924"/>
        <dbReference type="ChEBI" id="CHEBI:50058"/>
        <dbReference type="EC" id="1.11.1.24"/>
    </reaction>
</comment>
<dbReference type="RefSeq" id="WP_126398873.1">
    <property type="nucleotide sequence ID" value="NZ_AP018907.1"/>
</dbReference>
<evidence type="ECO:0000256" key="5">
    <source>
        <dbReference type="ARBA" id="ARBA00022862"/>
    </source>
</evidence>
<keyword evidence="17" id="KW-1185">Reference proteome</keyword>
<accession>A0A348FZM8</accession>
<dbReference type="InterPro" id="IPR000866">
    <property type="entry name" value="AhpC/TSA"/>
</dbReference>
<dbReference type="InterPro" id="IPR024706">
    <property type="entry name" value="Peroxiredoxin_AhpC-typ"/>
</dbReference>
<dbReference type="GO" id="GO:0008379">
    <property type="term" value="F:thioredoxin peroxidase activity"/>
    <property type="evidence" value="ECO:0007669"/>
    <property type="project" value="TreeGrafter"/>
</dbReference>
<dbReference type="AlphaFoldDB" id="A0A348FZM8"/>
<keyword evidence="7" id="KW-1015">Disulfide bond</keyword>
<gene>
    <name evidence="16" type="ORF">BLTE_14460</name>
</gene>
<dbReference type="GO" id="GO:0045454">
    <property type="term" value="P:cell redox homeostasis"/>
    <property type="evidence" value="ECO:0007669"/>
    <property type="project" value="TreeGrafter"/>
</dbReference>
<dbReference type="EMBL" id="AP018907">
    <property type="protein sequence ID" value="BBF92761.1"/>
    <property type="molecule type" value="Genomic_DNA"/>
</dbReference>
<dbReference type="CDD" id="cd03017">
    <property type="entry name" value="PRX_BCP"/>
    <property type="match status" value="1"/>
</dbReference>
<comment type="subunit">
    <text evidence="2">Monomer.</text>
</comment>
<evidence type="ECO:0000256" key="8">
    <source>
        <dbReference type="ARBA" id="ARBA00023284"/>
    </source>
</evidence>
<evidence type="ECO:0000256" key="3">
    <source>
        <dbReference type="ARBA" id="ARBA00013017"/>
    </source>
</evidence>
<dbReference type="PROSITE" id="PS51352">
    <property type="entry name" value="THIOREDOXIN_2"/>
    <property type="match status" value="1"/>
</dbReference>
<evidence type="ECO:0000256" key="1">
    <source>
        <dbReference type="ARBA" id="ARBA00003330"/>
    </source>
</evidence>
<evidence type="ECO:0000256" key="10">
    <source>
        <dbReference type="ARBA" id="ARBA00038489"/>
    </source>
</evidence>
<dbReference type="PIRSF" id="PIRSF000239">
    <property type="entry name" value="AHPC"/>
    <property type="match status" value="1"/>
</dbReference>
<dbReference type="OrthoDB" id="9812811at2"/>
<sequence>MALEKGRPSHEKASPADGKEHAALTVGDPAPDFDLPGDGGGRVSLADLRGKPAVIYFFPKADTSGCTRESVAFSALKPDFDKAGVAVIGVSADPVKTQDRFKAKHNLTVALASDEARSMLEAYGVWVEKSMYGKKYMGIERTTVLIGPDGRIARIWHKVKIDGHAEEVLAAARAL</sequence>
<evidence type="ECO:0000256" key="11">
    <source>
        <dbReference type="ARBA" id="ARBA00042639"/>
    </source>
</evidence>
<keyword evidence="8" id="KW-0676">Redox-active center</keyword>
<dbReference type="FunFam" id="3.40.30.10:FF:000007">
    <property type="entry name" value="Thioredoxin-dependent thiol peroxidase"/>
    <property type="match status" value="1"/>
</dbReference>
<dbReference type="Pfam" id="PF00578">
    <property type="entry name" value="AhpC-TSA"/>
    <property type="match status" value="1"/>
</dbReference>
<dbReference type="EC" id="1.11.1.24" evidence="3"/>